<dbReference type="Proteomes" id="UP000324629">
    <property type="component" value="Unassembled WGS sequence"/>
</dbReference>
<dbReference type="EMBL" id="QNGE01002943">
    <property type="protein sequence ID" value="KAA3674744.1"/>
    <property type="molecule type" value="Genomic_DNA"/>
</dbReference>
<dbReference type="PANTHER" id="PTHR43404">
    <property type="entry name" value="LIPOPOLYSACCHARIDE CHOLINEPHOSPHOTRANSFERASE LICD"/>
    <property type="match status" value="1"/>
</dbReference>
<evidence type="ECO:0000313" key="4">
    <source>
        <dbReference type="Proteomes" id="UP000324629"/>
    </source>
</evidence>
<evidence type="ECO:0000259" key="2">
    <source>
        <dbReference type="Pfam" id="PF04991"/>
    </source>
</evidence>
<organism evidence="3 4">
    <name type="scientific">Paragonimus westermani</name>
    <dbReference type="NCBI Taxonomy" id="34504"/>
    <lineage>
        <taxon>Eukaryota</taxon>
        <taxon>Metazoa</taxon>
        <taxon>Spiralia</taxon>
        <taxon>Lophotrochozoa</taxon>
        <taxon>Platyhelminthes</taxon>
        <taxon>Trematoda</taxon>
        <taxon>Digenea</taxon>
        <taxon>Plagiorchiida</taxon>
        <taxon>Troglotremata</taxon>
        <taxon>Troglotrematidae</taxon>
        <taxon>Paragonimus</taxon>
    </lineage>
</organism>
<dbReference type="AlphaFoldDB" id="A0A5J4NH46"/>
<reference evidence="3 4" key="1">
    <citation type="journal article" date="2019" name="Gigascience">
        <title>Whole-genome sequence of the oriental lung fluke Paragonimus westermani.</title>
        <authorList>
            <person name="Oey H."/>
            <person name="Zakrzewski M."/>
            <person name="Narain K."/>
            <person name="Devi K.R."/>
            <person name="Agatsuma T."/>
            <person name="Nawaratna S."/>
            <person name="Gobert G.N."/>
            <person name="Jones M.K."/>
            <person name="Ragan M.A."/>
            <person name="McManus D.P."/>
            <person name="Krause L."/>
        </authorList>
    </citation>
    <scope>NUCLEOTIDE SEQUENCE [LARGE SCALE GENOMIC DNA]</scope>
    <source>
        <strain evidence="3 4">IND2009</strain>
    </source>
</reference>
<name>A0A5J4NH46_9TREM</name>
<feature type="domain" description="LicD/FKTN/FKRP nucleotidyltransferase" evidence="2">
    <location>
        <begin position="189"/>
        <end position="226"/>
    </location>
</feature>
<proteinExistence type="predicted"/>
<dbReference type="PANTHER" id="PTHR43404:SF1">
    <property type="entry name" value="MNN4P"/>
    <property type="match status" value="1"/>
</dbReference>
<feature type="signal peptide" evidence="1">
    <location>
        <begin position="1"/>
        <end position="20"/>
    </location>
</feature>
<sequence length="364" mass="41488">MISQNLSVLVLSILTTSIFWVDHVVKFPGRQNQTHDPLVFPLSIEKHADAVRLFSLSFKVWVEQNGNNKPLNAQTTVIIQNVIQEFCSLNTNAVNMKVRSQCCQTDLKPSSKKTMLHCLQTVGFIGKIPMIRTTDTGSRELPDRPAAFVHQKIYMNHHREPNVEINCRVEHEKRERMYRLLLHWIDLAERHGIVWWLTYGSLLGAVRDGDFIPYDHDVDLFVLGSQADLIRSLSVKWRKLNGSQIQLIRRSGGYCVNDHRVRPNCDGIPVHVQRDSCAFCTPLARLVFDRSTYLDLFVVHAHLVVHPGKTSVTQIGLLDESIDTDKGLVLSYPIQSVFSLTTCKFMGLRIPCPRNAISILTHVY</sequence>
<evidence type="ECO:0000256" key="1">
    <source>
        <dbReference type="SAM" id="SignalP"/>
    </source>
</evidence>
<protein>
    <recommendedName>
        <fullName evidence="2">LicD/FKTN/FKRP nucleotidyltransferase domain-containing protein</fullName>
    </recommendedName>
</protein>
<accession>A0A5J4NH46</accession>
<feature type="chain" id="PRO_5023901172" description="LicD/FKTN/FKRP nucleotidyltransferase domain-containing protein" evidence="1">
    <location>
        <begin position="21"/>
        <end position="364"/>
    </location>
</feature>
<dbReference type="Pfam" id="PF04991">
    <property type="entry name" value="LicD"/>
    <property type="match status" value="1"/>
</dbReference>
<dbReference type="InterPro" id="IPR007074">
    <property type="entry name" value="LicD/FKTN/FKRP_NTP_transf"/>
</dbReference>
<comment type="caution">
    <text evidence="3">The sequence shown here is derived from an EMBL/GenBank/DDBJ whole genome shotgun (WGS) entry which is preliminary data.</text>
</comment>
<evidence type="ECO:0000313" key="3">
    <source>
        <dbReference type="EMBL" id="KAA3674744.1"/>
    </source>
</evidence>
<dbReference type="InterPro" id="IPR052942">
    <property type="entry name" value="LPS_cholinephosphotransferase"/>
</dbReference>
<keyword evidence="4" id="KW-1185">Reference proteome</keyword>
<dbReference type="GO" id="GO:0009100">
    <property type="term" value="P:glycoprotein metabolic process"/>
    <property type="evidence" value="ECO:0007669"/>
    <property type="project" value="UniProtKB-ARBA"/>
</dbReference>
<gene>
    <name evidence="3" type="ORF">DEA37_0008458</name>
</gene>
<keyword evidence="1" id="KW-0732">Signal</keyword>